<dbReference type="EMBL" id="MGHH01000010">
    <property type="protein sequence ID" value="OGM64363.1"/>
    <property type="molecule type" value="Genomic_DNA"/>
</dbReference>
<dbReference type="Gene3D" id="1.10.1660.10">
    <property type="match status" value="1"/>
</dbReference>
<dbReference type="PROSITE" id="PS50937">
    <property type="entry name" value="HTH_MERR_2"/>
    <property type="match status" value="1"/>
</dbReference>
<comment type="caution">
    <text evidence="3">The sequence shown here is derived from an EMBL/GenBank/DDBJ whole genome shotgun (WGS) entry which is preliminary data.</text>
</comment>
<organism evidence="3 4">
    <name type="scientific">Candidatus Woesebacteria bacterium RIFCSPLOWO2_01_FULL_39_25</name>
    <dbReference type="NCBI Taxonomy" id="1802521"/>
    <lineage>
        <taxon>Bacteria</taxon>
        <taxon>Candidatus Woeseibacteriota</taxon>
    </lineage>
</organism>
<sequence length="179" mass="20759">MPDKLDLMTIGQASEYLGVSIDTLRRWEKKRKLESYRSPGGHRYFKKNDLDSVFGRKYERASETHPRIRKIEEKILQEPSEISLIDRKENFKIIDRPVREINIPETPVVRVARDSMALETSILQPANQPTQVPPVREAQKLEIDKKTKLIIITIIVVAILSIIIFLFWRSSQTILSPVP</sequence>
<keyword evidence="1" id="KW-1133">Transmembrane helix</keyword>
<dbReference type="CDD" id="cd04762">
    <property type="entry name" value="HTH_MerR-trunc"/>
    <property type="match status" value="1"/>
</dbReference>
<dbReference type="GO" id="GO:0003677">
    <property type="term" value="F:DNA binding"/>
    <property type="evidence" value="ECO:0007669"/>
    <property type="project" value="InterPro"/>
</dbReference>
<dbReference type="InterPro" id="IPR000551">
    <property type="entry name" value="MerR-type_HTH_dom"/>
</dbReference>
<name>A0A1F8BK01_9BACT</name>
<keyword evidence="1" id="KW-0812">Transmembrane</keyword>
<gene>
    <name evidence="3" type="ORF">A2893_00655</name>
</gene>
<feature type="transmembrane region" description="Helical" evidence="1">
    <location>
        <begin position="149"/>
        <end position="168"/>
    </location>
</feature>
<evidence type="ECO:0000256" key="1">
    <source>
        <dbReference type="SAM" id="Phobius"/>
    </source>
</evidence>
<proteinExistence type="predicted"/>
<dbReference type="InterPro" id="IPR010093">
    <property type="entry name" value="SinI_DNA-bd"/>
</dbReference>
<dbReference type="Proteomes" id="UP000176725">
    <property type="component" value="Unassembled WGS sequence"/>
</dbReference>
<protein>
    <recommendedName>
        <fullName evidence="2">HTH merR-type domain-containing protein</fullName>
    </recommendedName>
</protein>
<dbReference type="NCBIfam" id="TIGR01764">
    <property type="entry name" value="excise"/>
    <property type="match status" value="1"/>
</dbReference>
<accession>A0A1F8BK01</accession>
<dbReference type="GO" id="GO:0006355">
    <property type="term" value="P:regulation of DNA-templated transcription"/>
    <property type="evidence" value="ECO:0007669"/>
    <property type="project" value="InterPro"/>
</dbReference>
<evidence type="ECO:0000313" key="4">
    <source>
        <dbReference type="Proteomes" id="UP000176725"/>
    </source>
</evidence>
<evidence type="ECO:0000313" key="3">
    <source>
        <dbReference type="EMBL" id="OGM64363.1"/>
    </source>
</evidence>
<dbReference type="SUPFAM" id="SSF46955">
    <property type="entry name" value="Putative DNA-binding domain"/>
    <property type="match status" value="1"/>
</dbReference>
<evidence type="ECO:0000259" key="2">
    <source>
        <dbReference type="PROSITE" id="PS50937"/>
    </source>
</evidence>
<reference evidence="3 4" key="1">
    <citation type="journal article" date="2016" name="Nat. Commun.">
        <title>Thousands of microbial genomes shed light on interconnected biogeochemical processes in an aquifer system.</title>
        <authorList>
            <person name="Anantharaman K."/>
            <person name="Brown C.T."/>
            <person name="Hug L.A."/>
            <person name="Sharon I."/>
            <person name="Castelle C.J."/>
            <person name="Probst A.J."/>
            <person name="Thomas B.C."/>
            <person name="Singh A."/>
            <person name="Wilkins M.J."/>
            <person name="Karaoz U."/>
            <person name="Brodie E.L."/>
            <person name="Williams K.H."/>
            <person name="Hubbard S.S."/>
            <person name="Banfield J.F."/>
        </authorList>
    </citation>
    <scope>NUCLEOTIDE SEQUENCE [LARGE SCALE GENOMIC DNA]</scope>
</reference>
<dbReference type="InterPro" id="IPR009061">
    <property type="entry name" value="DNA-bd_dom_put_sf"/>
</dbReference>
<dbReference type="AlphaFoldDB" id="A0A1F8BK01"/>
<keyword evidence="1" id="KW-0472">Membrane</keyword>
<dbReference type="SMART" id="SM00422">
    <property type="entry name" value="HTH_MERR"/>
    <property type="match status" value="1"/>
</dbReference>
<feature type="domain" description="HTH merR-type" evidence="2">
    <location>
        <begin position="7"/>
        <end position="51"/>
    </location>
</feature>
<dbReference type="Pfam" id="PF00376">
    <property type="entry name" value="MerR"/>
    <property type="match status" value="1"/>
</dbReference>